<accession>F0F095</accession>
<feature type="transmembrane region" description="Helical" evidence="1">
    <location>
        <begin position="186"/>
        <end position="204"/>
    </location>
</feature>
<feature type="transmembrane region" description="Helical" evidence="1">
    <location>
        <begin position="97"/>
        <end position="123"/>
    </location>
</feature>
<feature type="transmembrane region" description="Helical" evidence="1">
    <location>
        <begin position="153"/>
        <end position="174"/>
    </location>
</feature>
<name>F0F095_9NEIS</name>
<dbReference type="RefSeq" id="WP_003783234.1">
    <property type="nucleotide sequence ID" value="NZ_GL870929.1"/>
</dbReference>
<organism evidence="2 3">
    <name type="scientific">Kingella denitrificans ATCC 33394</name>
    <dbReference type="NCBI Taxonomy" id="888741"/>
    <lineage>
        <taxon>Bacteria</taxon>
        <taxon>Pseudomonadati</taxon>
        <taxon>Pseudomonadota</taxon>
        <taxon>Betaproteobacteria</taxon>
        <taxon>Neisseriales</taxon>
        <taxon>Neisseriaceae</taxon>
        <taxon>Kingella</taxon>
    </lineage>
</organism>
<protein>
    <submittedName>
        <fullName evidence="2">Uncharacterized protein</fullName>
    </submittedName>
</protein>
<dbReference type="STRING" id="888741.HMPREF9098_1529"/>
<gene>
    <name evidence="2" type="ORF">HMPREF9098_1529</name>
</gene>
<evidence type="ECO:0000256" key="1">
    <source>
        <dbReference type="SAM" id="Phobius"/>
    </source>
</evidence>
<comment type="caution">
    <text evidence="2">The sequence shown here is derived from an EMBL/GenBank/DDBJ whole genome shotgun (WGS) entry which is preliminary data.</text>
</comment>
<dbReference type="HOGENOM" id="CLU_087921_0_0_4"/>
<dbReference type="Proteomes" id="UP000004088">
    <property type="component" value="Unassembled WGS sequence"/>
</dbReference>
<proteinExistence type="predicted"/>
<keyword evidence="3" id="KW-1185">Reference proteome</keyword>
<feature type="transmembrane region" description="Helical" evidence="1">
    <location>
        <begin position="210"/>
        <end position="232"/>
    </location>
</feature>
<dbReference type="InterPro" id="IPR046475">
    <property type="entry name" value="DUF6796"/>
</dbReference>
<dbReference type="AlphaFoldDB" id="F0F095"/>
<keyword evidence="1" id="KW-0812">Transmembrane</keyword>
<reference evidence="2 3" key="1">
    <citation type="submission" date="2011-01" db="EMBL/GenBank/DDBJ databases">
        <authorList>
            <person name="Muzny D."/>
            <person name="Qin X."/>
            <person name="Deng J."/>
            <person name="Jiang H."/>
            <person name="Liu Y."/>
            <person name="Qu J."/>
            <person name="Song X.-Z."/>
            <person name="Zhang L."/>
            <person name="Thornton R."/>
            <person name="Coyle M."/>
            <person name="Francisco L."/>
            <person name="Jackson L."/>
            <person name="Javaid M."/>
            <person name="Korchina V."/>
            <person name="Kovar C."/>
            <person name="Mata R."/>
            <person name="Mathew T."/>
            <person name="Ngo R."/>
            <person name="Nguyen L."/>
            <person name="Nguyen N."/>
            <person name="Okwuonu G."/>
            <person name="Ongeri F."/>
            <person name="Pham C."/>
            <person name="Simmons D."/>
            <person name="Wilczek-Boney K."/>
            <person name="Hale W."/>
            <person name="Jakkamsetti A."/>
            <person name="Pham P."/>
            <person name="Ruth R."/>
            <person name="San Lucas F."/>
            <person name="Warren J."/>
            <person name="Zhang J."/>
            <person name="Zhao Z."/>
            <person name="Zhou C."/>
            <person name="Zhu D."/>
            <person name="Lee S."/>
            <person name="Bess C."/>
            <person name="Blankenburg K."/>
            <person name="Forbes L."/>
            <person name="Fu Q."/>
            <person name="Gubbala S."/>
            <person name="Hirani K."/>
            <person name="Jayaseelan J.C."/>
            <person name="Lara F."/>
            <person name="Munidasa M."/>
            <person name="Palculict T."/>
            <person name="Patil S."/>
            <person name="Pu L.-L."/>
            <person name="Saada N."/>
            <person name="Tang L."/>
            <person name="Weissenberger G."/>
            <person name="Zhu Y."/>
            <person name="Hemphill L."/>
            <person name="Shang Y."/>
            <person name="Youmans B."/>
            <person name="Ayvaz T."/>
            <person name="Ross M."/>
            <person name="Santibanez J."/>
            <person name="Aqrawi P."/>
            <person name="Gross S."/>
            <person name="Joshi V."/>
            <person name="Fowler G."/>
            <person name="Nazareth L."/>
            <person name="Reid J."/>
            <person name="Worley K."/>
            <person name="Petrosino J."/>
            <person name="Highlander S."/>
            <person name="Gibbs R."/>
        </authorList>
    </citation>
    <scope>NUCLEOTIDE SEQUENCE [LARGE SCALE GENOMIC DNA]</scope>
    <source>
        <strain evidence="2 3">ATCC 33394</strain>
    </source>
</reference>
<sequence length="234" mass="24857">MQKFSVSTRLLLGAGMAAAVCWTAADMLLVGFVQPPQPETLFAPALAAGLGDDADMAALMLTASPQRLLWGVLPATFSAVLYLVSVFGVWRLMRPSWAARFCCALLFAGYALSPLGHAGFYFVGAAAQALRQSTADGALLLSLFQQFIQILEIHWLSSVGLLALGWLLFAVQTLRGQTVLPRKSAGCTPLPVGIFIALGCALFPRAEWAAMMGGATLNLAQLVFFVSAYRAVGK</sequence>
<keyword evidence="1" id="KW-1133">Transmembrane helix</keyword>
<evidence type="ECO:0000313" key="2">
    <source>
        <dbReference type="EMBL" id="EGC17016.1"/>
    </source>
</evidence>
<dbReference type="EMBL" id="AEWV01000024">
    <property type="protein sequence ID" value="EGC17016.1"/>
    <property type="molecule type" value="Genomic_DNA"/>
</dbReference>
<evidence type="ECO:0000313" key="3">
    <source>
        <dbReference type="Proteomes" id="UP000004088"/>
    </source>
</evidence>
<keyword evidence="1" id="KW-0472">Membrane</keyword>
<dbReference type="Pfam" id="PF20599">
    <property type="entry name" value="DUF6796"/>
    <property type="match status" value="1"/>
</dbReference>
<feature type="transmembrane region" description="Helical" evidence="1">
    <location>
        <begin position="68"/>
        <end position="90"/>
    </location>
</feature>